<proteinExistence type="predicted"/>
<feature type="compositionally biased region" description="Low complexity" evidence="1">
    <location>
        <begin position="1"/>
        <end position="15"/>
    </location>
</feature>
<sequence length="343" mass="32975">MSSRPDPSTSPSPSSAGEEGTEVTPGAGDAGAVPGGPAPGGTDAGAVPEGPVAGAVAGRAGAGGGEADRAGADGAGADGAGTDGASADRVGTDGAVADGAVADVAGADGAGADRAGTGGADADGVDADGVDADGAPARPTAPRVGPRALRKPGRGETSIRDMIGALLILVPVGLLLFSVGSSCSFAPGMPVEDPGSGPTVNVESRLAEYAVGSEFPLRVPDVPFRANSTDRGPVEGGGTAVRIGYVTPNADFLSLVQTDGTAEGVLATESGAAGRGEGPPLMRGTVDAAGLGWEVYQREGGEPFRIATLPGDPDVRLLVTGSGSDEQFRTLAEAVVEAPTAGG</sequence>
<accession>A0ABQ0S6G0</accession>
<protein>
    <recommendedName>
        <fullName evidence="4">DUF4245 domain-containing protein</fullName>
    </recommendedName>
</protein>
<evidence type="ECO:0000256" key="1">
    <source>
        <dbReference type="SAM" id="MobiDB-lite"/>
    </source>
</evidence>
<evidence type="ECO:0000313" key="3">
    <source>
        <dbReference type="Proteomes" id="UP000320693"/>
    </source>
</evidence>
<reference evidence="2 3" key="1">
    <citation type="submission" date="2019-06" db="EMBL/GenBank/DDBJ databases">
        <title>Whole genome shotgun sequence of Pseudonocardia saturnea NBRC 14499.</title>
        <authorList>
            <person name="Hosoyama A."/>
            <person name="Uohara A."/>
            <person name="Ohji S."/>
            <person name="Ichikawa N."/>
        </authorList>
    </citation>
    <scope>NUCLEOTIDE SEQUENCE [LARGE SCALE GENOMIC DNA]</scope>
    <source>
        <strain evidence="2 3">NBRC 14499</strain>
    </source>
</reference>
<comment type="caution">
    <text evidence="2">The sequence shown here is derived from an EMBL/GenBank/DDBJ whole genome shotgun (WGS) entry which is preliminary data.</text>
</comment>
<feature type="region of interest" description="Disordered" evidence="1">
    <location>
        <begin position="109"/>
        <end position="155"/>
    </location>
</feature>
<feature type="compositionally biased region" description="Gly residues" evidence="1">
    <location>
        <begin position="73"/>
        <end position="82"/>
    </location>
</feature>
<keyword evidence="3" id="KW-1185">Reference proteome</keyword>
<dbReference type="InterPro" id="IPR025339">
    <property type="entry name" value="DUF4245"/>
</dbReference>
<evidence type="ECO:0000313" key="2">
    <source>
        <dbReference type="EMBL" id="GEC28378.1"/>
    </source>
</evidence>
<name>A0ABQ0S6G0_9PSEU</name>
<feature type="compositionally biased region" description="Low complexity" evidence="1">
    <location>
        <begin position="44"/>
        <end position="59"/>
    </location>
</feature>
<dbReference type="Pfam" id="PF14030">
    <property type="entry name" value="DUF4245"/>
    <property type="match status" value="1"/>
</dbReference>
<dbReference type="EMBL" id="BJNH01000078">
    <property type="protein sequence ID" value="GEC28378.1"/>
    <property type="molecule type" value="Genomic_DNA"/>
</dbReference>
<feature type="region of interest" description="Disordered" evidence="1">
    <location>
        <begin position="1"/>
        <end position="92"/>
    </location>
</feature>
<organism evidence="2 3">
    <name type="scientific">Pseudonocardia saturnea</name>
    <dbReference type="NCBI Taxonomy" id="33909"/>
    <lineage>
        <taxon>Bacteria</taxon>
        <taxon>Bacillati</taxon>
        <taxon>Actinomycetota</taxon>
        <taxon>Actinomycetes</taxon>
        <taxon>Pseudonocardiales</taxon>
        <taxon>Pseudonocardiaceae</taxon>
        <taxon>Pseudonocardia</taxon>
    </lineage>
</organism>
<dbReference type="Proteomes" id="UP000320693">
    <property type="component" value="Unassembled WGS sequence"/>
</dbReference>
<evidence type="ECO:0008006" key="4">
    <source>
        <dbReference type="Google" id="ProtNLM"/>
    </source>
</evidence>
<dbReference type="RefSeq" id="WP_085911595.1">
    <property type="nucleotide sequence ID" value="NZ_BJNH01000078.1"/>
</dbReference>
<feature type="compositionally biased region" description="Low complexity" evidence="1">
    <location>
        <begin position="83"/>
        <end position="92"/>
    </location>
</feature>
<gene>
    <name evidence="2" type="ORF">PSA01_54070</name>
</gene>